<keyword evidence="3" id="KW-1185">Reference proteome</keyword>
<proteinExistence type="predicted"/>
<dbReference type="Proteomes" id="UP000029964">
    <property type="component" value="Unassembled WGS sequence"/>
</dbReference>
<dbReference type="HOGENOM" id="CLU_050554_0_0_1"/>
<evidence type="ECO:0000313" key="2">
    <source>
        <dbReference type="EMBL" id="KFH43633.1"/>
    </source>
</evidence>
<dbReference type="EMBL" id="JPKY01000065">
    <property type="protein sequence ID" value="KFH43633.1"/>
    <property type="molecule type" value="Genomic_DNA"/>
</dbReference>
<protein>
    <submittedName>
        <fullName evidence="2">Uncharacterized protein</fullName>
    </submittedName>
</protein>
<name>A0A086T2Q1_HAPC1</name>
<evidence type="ECO:0000313" key="3">
    <source>
        <dbReference type="Proteomes" id="UP000029964"/>
    </source>
</evidence>
<feature type="compositionally biased region" description="Basic and acidic residues" evidence="1">
    <location>
        <begin position="34"/>
        <end position="46"/>
    </location>
</feature>
<comment type="caution">
    <text evidence="2">The sequence shown here is derived from an EMBL/GenBank/DDBJ whole genome shotgun (WGS) entry which is preliminary data.</text>
</comment>
<dbReference type="OrthoDB" id="4676at2759"/>
<feature type="compositionally biased region" description="Polar residues" evidence="1">
    <location>
        <begin position="1"/>
        <end position="10"/>
    </location>
</feature>
<organism evidence="2 3">
    <name type="scientific">Hapsidospora chrysogenum (strain ATCC 11550 / CBS 779.69 / DSM 880 / IAM 14645 / JCM 23072 / IMI 49137)</name>
    <name type="common">Acremonium chrysogenum</name>
    <dbReference type="NCBI Taxonomy" id="857340"/>
    <lineage>
        <taxon>Eukaryota</taxon>
        <taxon>Fungi</taxon>
        <taxon>Dikarya</taxon>
        <taxon>Ascomycota</taxon>
        <taxon>Pezizomycotina</taxon>
        <taxon>Sordariomycetes</taxon>
        <taxon>Hypocreomycetidae</taxon>
        <taxon>Hypocreales</taxon>
        <taxon>Bionectriaceae</taxon>
        <taxon>Hapsidospora</taxon>
    </lineage>
</organism>
<evidence type="ECO:0000256" key="1">
    <source>
        <dbReference type="SAM" id="MobiDB-lite"/>
    </source>
</evidence>
<gene>
    <name evidence="2" type="ORF">ACRE_056020</name>
</gene>
<accession>A0A086T2Q1</accession>
<dbReference type="AlphaFoldDB" id="A0A086T2Q1"/>
<sequence>MVQTRAQTKGNPPPAAQGPKTERSTTSKTSADGEDAKSGRDHDQRSKTVTTSPDKNRQRQKVQLLLEKYGRPPLADVIREDWPSSKVVTVHIMNALLSSTRISHEIAHETLRCLVDEGYHDLGTLRDSSWEARTEVLTRGGYTHYRERTATYLGDLSELMQSEYDNDASRILPSGDDNPRETLSKRLKTIKGLGPMGCDIFLGAIQGFFPDVAPFMVKRNFETAEKIGLVGDTDELFALVDRDPEKMAMLHEALTTVRLDKKEHELK</sequence>
<feature type="region of interest" description="Disordered" evidence="1">
    <location>
        <begin position="1"/>
        <end position="60"/>
    </location>
</feature>
<reference evidence="3" key="1">
    <citation type="journal article" date="2014" name="Genome Announc.">
        <title>Genome sequence and annotation of Acremonium chrysogenum, producer of the beta-lactam antibiotic cephalosporin C.</title>
        <authorList>
            <person name="Terfehr D."/>
            <person name="Dahlmann T.A."/>
            <person name="Specht T."/>
            <person name="Zadra I."/>
            <person name="Kuernsteiner H."/>
            <person name="Kueck U."/>
        </authorList>
    </citation>
    <scope>NUCLEOTIDE SEQUENCE [LARGE SCALE GENOMIC DNA]</scope>
    <source>
        <strain evidence="3">ATCC 11550 / CBS 779.69 / DSM 880 / IAM 14645 / JCM 23072 / IMI 49137</strain>
    </source>
</reference>